<dbReference type="RefSeq" id="WP_124319602.1">
    <property type="nucleotide sequence ID" value="NZ_CP027753.1"/>
</dbReference>
<dbReference type="Proteomes" id="UP000268048">
    <property type="component" value="Chromosome"/>
</dbReference>
<name>A0A3G7TJJ3_9PSED</name>
<feature type="region of interest" description="Disordered" evidence="1">
    <location>
        <begin position="1"/>
        <end position="21"/>
    </location>
</feature>
<protein>
    <submittedName>
        <fullName evidence="2">Uncharacterized protein</fullName>
    </submittedName>
</protein>
<dbReference type="EMBL" id="CP027753">
    <property type="protein sequence ID" value="AZE47265.1"/>
    <property type="molecule type" value="Genomic_DNA"/>
</dbReference>
<evidence type="ECO:0000256" key="1">
    <source>
        <dbReference type="SAM" id="MobiDB-lite"/>
    </source>
</evidence>
<gene>
    <name evidence="2" type="ORF">C4K04_1575</name>
</gene>
<evidence type="ECO:0000313" key="3">
    <source>
        <dbReference type="Proteomes" id="UP000268048"/>
    </source>
</evidence>
<feature type="compositionally biased region" description="Basic and acidic residues" evidence="1">
    <location>
        <begin position="1"/>
        <end position="19"/>
    </location>
</feature>
<sequence>MNKDRNSREDQSLGDKIKAGEPLMERAVQALRRYHEAQETQPAEKVETLRLEAEALFAAAHEYQRQALGGPSPRLH</sequence>
<accession>A0A3G7TJJ3</accession>
<proteinExistence type="predicted"/>
<evidence type="ECO:0000313" key="2">
    <source>
        <dbReference type="EMBL" id="AZE47265.1"/>
    </source>
</evidence>
<dbReference type="AlphaFoldDB" id="A0A3G7TJJ3"/>
<reference evidence="2 3" key="1">
    <citation type="submission" date="2018-03" db="EMBL/GenBank/DDBJ databases">
        <title>Diversity of phytobeneficial traits revealed by whole-genome analysis of worldwide-isolated phenazine-producing Pseudomonas spp.</title>
        <authorList>
            <person name="Biessy A."/>
            <person name="Novinscak A."/>
            <person name="Blom J."/>
            <person name="Leger G."/>
            <person name="Thomashow L.S."/>
            <person name="Cazorla F.M."/>
            <person name="Josic D."/>
            <person name="Filion M."/>
        </authorList>
    </citation>
    <scope>NUCLEOTIDE SEQUENCE [LARGE SCALE GENOMIC DNA]</scope>
    <source>
        <strain evidence="2 3">B25</strain>
    </source>
</reference>
<organism evidence="2 3">
    <name type="scientific">Pseudomonas chlororaphis</name>
    <dbReference type="NCBI Taxonomy" id="587753"/>
    <lineage>
        <taxon>Bacteria</taxon>
        <taxon>Pseudomonadati</taxon>
        <taxon>Pseudomonadota</taxon>
        <taxon>Gammaproteobacteria</taxon>
        <taxon>Pseudomonadales</taxon>
        <taxon>Pseudomonadaceae</taxon>
        <taxon>Pseudomonas</taxon>
    </lineage>
</organism>